<keyword evidence="5 6" id="KW-0472">Membrane</keyword>
<evidence type="ECO:0000256" key="3">
    <source>
        <dbReference type="ARBA" id="ARBA00022692"/>
    </source>
</evidence>
<keyword evidence="3 6" id="KW-0812">Transmembrane</keyword>
<reference evidence="7 8" key="1">
    <citation type="submission" date="2021-02" db="EMBL/GenBank/DDBJ databases">
        <title>Characterization of Marinitoga sp. nov. str. BP5-C20A.</title>
        <authorList>
            <person name="Erauso G."/>
            <person name="Postec A."/>
        </authorList>
    </citation>
    <scope>NUCLEOTIDE SEQUENCE [LARGE SCALE GENOMIC DNA]</scope>
    <source>
        <strain evidence="7 8">BP5-C20A</strain>
    </source>
</reference>
<dbReference type="PANTHER" id="PTHR37693:SF1">
    <property type="entry name" value="INTEGRAL MEMBRANE PROTEIN"/>
    <property type="match status" value="1"/>
</dbReference>
<evidence type="ECO:0000256" key="1">
    <source>
        <dbReference type="ARBA" id="ARBA00004651"/>
    </source>
</evidence>
<dbReference type="InterPro" id="IPR022791">
    <property type="entry name" value="L-PG_synthase/AglD"/>
</dbReference>
<protein>
    <submittedName>
        <fullName evidence="7">Flippase-like domain-containing protein</fullName>
    </submittedName>
</protein>
<feature type="transmembrane region" description="Helical" evidence="6">
    <location>
        <begin position="146"/>
        <end position="169"/>
    </location>
</feature>
<evidence type="ECO:0000256" key="4">
    <source>
        <dbReference type="ARBA" id="ARBA00022989"/>
    </source>
</evidence>
<dbReference type="PANTHER" id="PTHR37693">
    <property type="entry name" value="PHOSPHATIDYLGLYCEROL LYSYLTRANSFERASE"/>
    <property type="match status" value="1"/>
</dbReference>
<feature type="transmembrane region" description="Helical" evidence="6">
    <location>
        <begin position="223"/>
        <end position="244"/>
    </location>
</feature>
<feature type="transmembrane region" description="Helical" evidence="6">
    <location>
        <begin position="300"/>
        <end position="320"/>
    </location>
</feature>
<sequence length="327" mass="37352">MKKKYIFSFLFAFIATLTVFILISGIKGFTSSIQSFLGYNYLFLFLGLFIITIKWIIESLIIKLLLNNMLFKHSLKFTLIGQFYSYLTPFYTGGQPFQILYISKYGIDPGQATAMILFKTFIFQINMALLGLIAVIYSIYHFSYTVTIGITLGILLNSLAIFLILFYVINQKAAINTTLFFVKFLKKIGLLKNPEKHIDEIIFKVKTFIDVFRMESRKIFKMIFIFVLSVIQFSCSFLVLPIILKGFGKNISLKIVFKSLITQVTSSIVPTPGTSGGAESIFYLLFSDILSPERISSSLILWRLTTYYYVLLVGGIVVLLNHKYKKA</sequence>
<keyword evidence="2" id="KW-1003">Cell membrane</keyword>
<name>A0ABY8PPT5_9BACT</name>
<keyword evidence="4 6" id="KW-1133">Transmembrane helix</keyword>
<organism evidence="7 8">
    <name type="scientific">Marinitoga aeolica</name>
    <dbReference type="NCBI Taxonomy" id="2809031"/>
    <lineage>
        <taxon>Bacteria</taxon>
        <taxon>Thermotogati</taxon>
        <taxon>Thermotogota</taxon>
        <taxon>Thermotogae</taxon>
        <taxon>Petrotogales</taxon>
        <taxon>Petrotogaceae</taxon>
        <taxon>Marinitoga</taxon>
    </lineage>
</organism>
<feature type="transmembrane region" description="Helical" evidence="6">
    <location>
        <begin position="41"/>
        <end position="66"/>
    </location>
</feature>
<evidence type="ECO:0000256" key="2">
    <source>
        <dbReference type="ARBA" id="ARBA00022475"/>
    </source>
</evidence>
<dbReference type="EMBL" id="CP069362">
    <property type="protein sequence ID" value="WGS64635.1"/>
    <property type="molecule type" value="Genomic_DNA"/>
</dbReference>
<dbReference type="Pfam" id="PF03706">
    <property type="entry name" value="LPG_synthase_TM"/>
    <property type="match status" value="1"/>
</dbReference>
<proteinExistence type="predicted"/>
<evidence type="ECO:0000256" key="6">
    <source>
        <dbReference type="SAM" id="Phobius"/>
    </source>
</evidence>
<evidence type="ECO:0000256" key="5">
    <source>
        <dbReference type="ARBA" id="ARBA00023136"/>
    </source>
</evidence>
<accession>A0ABY8PPT5</accession>
<feature type="transmembrane region" description="Helical" evidence="6">
    <location>
        <begin position="121"/>
        <end position="140"/>
    </location>
</feature>
<feature type="transmembrane region" description="Helical" evidence="6">
    <location>
        <begin position="7"/>
        <end position="29"/>
    </location>
</feature>
<gene>
    <name evidence="7" type="ORF">JRV97_09710</name>
</gene>
<dbReference type="NCBIfam" id="TIGR00374">
    <property type="entry name" value="flippase-like domain"/>
    <property type="match status" value="1"/>
</dbReference>
<dbReference type="Proteomes" id="UP001232493">
    <property type="component" value="Chromosome"/>
</dbReference>
<keyword evidence="8" id="KW-1185">Reference proteome</keyword>
<dbReference type="RefSeq" id="WP_280998446.1">
    <property type="nucleotide sequence ID" value="NZ_CP069362.1"/>
</dbReference>
<evidence type="ECO:0000313" key="7">
    <source>
        <dbReference type="EMBL" id="WGS64635.1"/>
    </source>
</evidence>
<evidence type="ECO:0000313" key="8">
    <source>
        <dbReference type="Proteomes" id="UP001232493"/>
    </source>
</evidence>
<comment type="subcellular location">
    <subcellularLocation>
        <location evidence="1">Cell membrane</location>
        <topology evidence="1">Multi-pass membrane protein</topology>
    </subcellularLocation>
</comment>